<feature type="compositionally biased region" description="Polar residues" evidence="1">
    <location>
        <begin position="74"/>
        <end position="88"/>
    </location>
</feature>
<feature type="region of interest" description="Disordered" evidence="1">
    <location>
        <begin position="72"/>
        <end position="101"/>
    </location>
</feature>
<dbReference type="AlphaFoldDB" id="A0A4C2A9K3"/>
<sequence>MLNRCIHAGGSGRNRMALRSCGEMGNALSTHRPLGGRGKHPRLYKPEHFRSNFPDSPVTPVARGPINTAKEAISGTQSAKISSAKSTPPQRPNPTIHLPPR</sequence>
<organism evidence="2 3">
    <name type="scientific">Eumeta variegata</name>
    <name type="common">Bagworm moth</name>
    <name type="synonym">Eumeta japonica</name>
    <dbReference type="NCBI Taxonomy" id="151549"/>
    <lineage>
        <taxon>Eukaryota</taxon>
        <taxon>Metazoa</taxon>
        <taxon>Ecdysozoa</taxon>
        <taxon>Arthropoda</taxon>
        <taxon>Hexapoda</taxon>
        <taxon>Insecta</taxon>
        <taxon>Pterygota</taxon>
        <taxon>Neoptera</taxon>
        <taxon>Endopterygota</taxon>
        <taxon>Lepidoptera</taxon>
        <taxon>Glossata</taxon>
        <taxon>Ditrysia</taxon>
        <taxon>Tineoidea</taxon>
        <taxon>Psychidae</taxon>
        <taxon>Oiketicinae</taxon>
        <taxon>Eumeta</taxon>
    </lineage>
</organism>
<evidence type="ECO:0000256" key="1">
    <source>
        <dbReference type="SAM" id="MobiDB-lite"/>
    </source>
</evidence>
<comment type="caution">
    <text evidence="2">The sequence shown here is derived from an EMBL/GenBank/DDBJ whole genome shotgun (WGS) entry which is preliminary data.</text>
</comment>
<protein>
    <submittedName>
        <fullName evidence="2">Uncharacterized protein</fullName>
    </submittedName>
</protein>
<reference evidence="2 3" key="1">
    <citation type="journal article" date="2019" name="Commun. Biol.">
        <title>The bagworm genome reveals a unique fibroin gene that provides high tensile strength.</title>
        <authorList>
            <person name="Kono N."/>
            <person name="Nakamura H."/>
            <person name="Ohtoshi R."/>
            <person name="Tomita M."/>
            <person name="Numata K."/>
            <person name="Arakawa K."/>
        </authorList>
    </citation>
    <scope>NUCLEOTIDE SEQUENCE [LARGE SCALE GENOMIC DNA]</scope>
</reference>
<proteinExistence type="predicted"/>
<gene>
    <name evidence="2" type="ORF">EVAR_67763_1</name>
</gene>
<accession>A0A4C2A9K3</accession>
<evidence type="ECO:0000313" key="3">
    <source>
        <dbReference type="Proteomes" id="UP000299102"/>
    </source>
</evidence>
<dbReference type="Proteomes" id="UP000299102">
    <property type="component" value="Unassembled WGS sequence"/>
</dbReference>
<name>A0A4C2A9K3_EUMVA</name>
<evidence type="ECO:0000313" key="2">
    <source>
        <dbReference type="EMBL" id="GBP95557.1"/>
    </source>
</evidence>
<dbReference type="EMBL" id="BGZK01002650">
    <property type="protein sequence ID" value="GBP95557.1"/>
    <property type="molecule type" value="Genomic_DNA"/>
</dbReference>
<keyword evidence="3" id="KW-1185">Reference proteome</keyword>
<feature type="compositionally biased region" description="Pro residues" evidence="1">
    <location>
        <begin position="89"/>
        <end position="101"/>
    </location>
</feature>